<proteinExistence type="predicted"/>
<protein>
    <submittedName>
        <fullName evidence="2">Uncharacterized protein</fullName>
    </submittedName>
</protein>
<keyword evidence="3" id="KW-1185">Reference proteome</keyword>
<sequence length="114" mass="12909">MLRYISRLLRPQSIALIASINLLASTTASALPDQCIEGPSRSEPCPNLIYKRVDEISTGLADDKGIICLCLTDFKPLLKQPESEQERINQEMQLQQMEALYNIEADRLLELARY</sequence>
<evidence type="ECO:0000313" key="3">
    <source>
        <dbReference type="Proteomes" id="UP000245728"/>
    </source>
</evidence>
<gene>
    <name evidence="2" type="ORF">HMF8227_00300</name>
</gene>
<dbReference type="AlphaFoldDB" id="A0A2S2DZH3"/>
<dbReference type="Proteomes" id="UP000245728">
    <property type="component" value="Chromosome"/>
</dbReference>
<accession>A0A2S2DZH3</accession>
<dbReference type="EMBL" id="CP029347">
    <property type="protein sequence ID" value="AWL10808.1"/>
    <property type="molecule type" value="Genomic_DNA"/>
</dbReference>
<dbReference type="KEGG" id="salh:HMF8227_00300"/>
<evidence type="ECO:0000256" key="1">
    <source>
        <dbReference type="SAM" id="SignalP"/>
    </source>
</evidence>
<keyword evidence="1" id="KW-0732">Signal</keyword>
<evidence type="ECO:0000313" key="2">
    <source>
        <dbReference type="EMBL" id="AWL10808.1"/>
    </source>
</evidence>
<reference evidence="2 3" key="1">
    <citation type="submission" date="2018-05" db="EMBL/GenBank/DDBJ databases">
        <title>Salinimonas sp. HMF8227 Genome sequencing and assembly.</title>
        <authorList>
            <person name="Kang H."/>
            <person name="Kang J."/>
            <person name="Cha I."/>
            <person name="Kim H."/>
            <person name="Joh K."/>
        </authorList>
    </citation>
    <scope>NUCLEOTIDE SEQUENCE [LARGE SCALE GENOMIC DNA]</scope>
    <source>
        <strain evidence="2 3">HMF8227</strain>
    </source>
</reference>
<feature type="chain" id="PRO_5015577836" evidence="1">
    <location>
        <begin position="31"/>
        <end position="114"/>
    </location>
</feature>
<name>A0A2S2DZH3_9ALTE</name>
<organism evidence="2 3">
    <name type="scientific">Saliniradius amylolyticus</name>
    <dbReference type="NCBI Taxonomy" id="2183582"/>
    <lineage>
        <taxon>Bacteria</taxon>
        <taxon>Pseudomonadati</taxon>
        <taxon>Pseudomonadota</taxon>
        <taxon>Gammaproteobacteria</taxon>
        <taxon>Alteromonadales</taxon>
        <taxon>Alteromonadaceae</taxon>
        <taxon>Saliniradius</taxon>
    </lineage>
</organism>
<feature type="signal peptide" evidence="1">
    <location>
        <begin position="1"/>
        <end position="30"/>
    </location>
</feature>